<organism evidence="3 4">
    <name type="scientific">Boseongicola aestuarii</name>
    <dbReference type="NCBI Taxonomy" id="1470561"/>
    <lineage>
        <taxon>Bacteria</taxon>
        <taxon>Pseudomonadati</taxon>
        <taxon>Pseudomonadota</taxon>
        <taxon>Alphaproteobacteria</taxon>
        <taxon>Rhodobacterales</taxon>
        <taxon>Paracoccaceae</taxon>
        <taxon>Boseongicola</taxon>
    </lineage>
</organism>
<feature type="region of interest" description="Disordered" evidence="1">
    <location>
        <begin position="554"/>
        <end position="598"/>
    </location>
</feature>
<keyword evidence="3" id="KW-0966">Cell projection</keyword>
<protein>
    <submittedName>
        <fullName evidence="3">Flagellar hook-length control protein FliK</fullName>
    </submittedName>
</protein>
<dbReference type="InterPro" id="IPR038610">
    <property type="entry name" value="FliK-like_C_sf"/>
</dbReference>
<keyword evidence="3" id="KW-0282">Flagellum</keyword>
<name>A0A238IYZ8_9RHOB</name>
<dbReference type="InterPro" id="IPR021136">
    <property type="entry name" value="Flagellar_hook_control-like_C"/>
</dbReference>
<feature type="region of interest" description="Disordered" evidence="1">
    <location>
        <begin position="259"/>
        <end position="301"/>
    </location>
</feature>
<dbReference type="Pfam" id="PF02120">
    <property type="entry name" value="Flg_hook"/>
    <property type="match status" value="1"/>
</dbReference>
<gene>
    <name evidence="3" type="ORF">BOA8489_01187</name>
</gene>
<feature type="compositionally biased region" description="Polar residues" evidence="1">
    <location>
        <begin position="278"/>
        <end position="287"/>
    </location>
</feature>
<evidence type="ECO:0000256" key="1">
    <source>
        <dbReference type="SAM" id="MobiDB-lite"/>
    </source>
</evidence>
<dbReference type="CDD" id="cd17470">
    <property type="entry name" value="T3SS_Flik_C"/>
    <property type="match status" value="1"/>
</dbReference>
<evidence type="ECO:0000259" key="2">
    <source>
        <dbReference type="Pfam" id="PF02120"/>
    </source>
</evidence>
<dbReference type="EMBL" id="FXXQ01000003">
    <property type="protein sequence ID" value="SMX23085.1"/>
    <property type="molecule type" value="Genomic_DNA"/>
</dbReference>
<keyword evidence="3" id="KW-0969">Cilium</keyword>
<feature type="compositionally biased region" description="Basic and acidic residues" evidence="1">
    <location>
        <begin position="568"/>
        <end position="584"/>
    </location>
</feature>
<proteinExistence type="predicted"/>
<feature type="compositionally biased region" description="Polar residues" evidence="1">
    <location>
        <begin position="114"/>
        <end position="140"/>
    </location>
</feature>
<keyword evidence="4" id="KW-1185">Reference proteome</keyword>
<feature type="domain" description="Flagellar hook-length control protein-like C-terminal" evidence="2">
    <location>
        <begin position="491"/>
        <end position="562"/>
    </location>
</feature>
<accession>A0A238IYZ8</accession>
<reference evidence="4" key="1">
    <citation type="submission" date="2017-05" db="EMBL/GenBank/DDBJ databases">
        <authorList>
            <person name="Rodrigo-Torres L."/>
            <person name="Arahal R. D."/>
            <person name="Lucena T."/>
        </authorList>
    </citation>
    <scope>NUCLEOTIDE SEQUENCE [LARGE SCALE GENOMIC DNA]</scope>
    <source>
        <strain evidence="4">CECT 8489</strain>
    </source>
</reference>
<feature type="compositionally biased region" description="Polar residues" evidence="1">
    <location>
        <begin position="585"/>
        <end position="594"/>
    </location>
</feature>
<evidence type="ECO:0000313" key="3">
    <source>
        <dbReference type="EMBL" id="SMX23085.1"/>
    </source>
</evidence>
<sequence length="604" mass="64680">MVFSMTVRDVATLLEGNVAGSRSAVVPDTVSSLFDVEFDTVLEMAGESLLSGNTEVPPVEIGRGGGLNLNGEDLQLANFRDRAAAVGEIDFGQKAAPVGISKDQRPVSAMVAPNPSQVPARSAELQSVGSNRTGENFSNRENSRPLEINPNTKVDGLKPRTATNDSVEGPIRAEDNSKRQSVPEGARSEDSPQKGNIEPNRKEGSALAVAAKPEVQGRIETTAEPKSEKAKPITPELVATADRPAQIAPADVAPEAMFTGEKIQSTPPPAEKAARDTLMSSSTTEQSGTERARGFSLPETGLKPKNRLVQTIAESGPGIRVSVPAPGIEISFPKGTKNDVGVYILPKGNESALPLAQVRQYGGDSSISAIARRLPDVPNQIRSEPQQIGENDVGSAMRGEKPSEVEAHPKQRNAAQTTKLLALPMDVPRHTFVIFKKEDHGEFGSMIAKQDADIDLGAAKVGRSSGLVTMQPEPPRPVIHQLVDAARTTTGGTIEVKLAPDELGRVKLSLTPSEAGLSVTILTERPETLDLIRRNIEAFAQELRHQGHQSLAFQFGQEGGQGRNQPTPEDRPEMNDKKDHEHASYTKSQPTVQPILNGRLDLRI</sequence>
<feature type="region of interest" description="Disordered" evidence="1">
    <location>
        <begin position="106"/>
        <end position="243"/>
    </location>
</feature>
<feature type="compositionally biased region" description="Basic and acidic residues" evidence="1">
    <location>
        <begin position="398"/>
        <end position="409"/>
    </location>
</feature>
<feature type="compositionally biased region" description="Basic and acidic residues" evidence="1">
    <location>
        <begin position="215"/>
        <end position="231"/>
    </location>
</feature>
<dbReference type="AlphaFoldDB" id="A0A238IYZ8"/>
<feature type="region of interest" description="Disordered" evidence="1">
    <location>
        <begin position="386"/>
        <end position="413"/>
    </location>
</feature>
<dbReference type="Gene3D" id="3.30.750.140">
    <property type="match status" value="1"/>
</dbReference>
<dbReference type="Proteomes" id="UP000201838">
    <property type="component" value="Unassembled WGS sequence"/>
</dbReference>
<evidence type="ECO:0000313" key="4">
    <source>
        <dbReference type="Proteomes" id="UP000201838"/>
    </source>
</evidence>